<keyword evidence="5" id="KW-0677">Repeat</keyword>
<dbReference type="Pfam" id="PF01764">
    <property type="entry name" value="Lipase_3"/>
    <property type="match status" value="1"/>
</dbReference>
<evidence type="ECO:0000256" key="1">
    <source>
        <dbReference type="ARBA" id="ARBA00004604"/>
    </source>
</evidence>
<organism evidence="14 15">
    <name type="scientific">Hevea brasiliensis</name>
    <name type="common">Para rubber tree</name>
    <name type="synonym">Siphonia brasiliensis</name>
    <dbReference type="NCBI Taxonomy" id="3981"/>
    <lineage>
        <taxon>Eukaryota</taxon>
        <taxon>Viridiplantae</taxon>
        <taxon>Streptophyta</taxon>
        <taxon>Embryophyta</taxon>
        <taxon>Tracheophyta</taxon>
        <taxon>Spermatophyta</taxon>
        <taxon>Magnoliopsida</taxon>
        <taxon>eudicotyledons</taxon>
        <taxon>Gunneridae</taxon>
        <taxon>Pentapetalae</taxon>
        <taxon>rosids</taxon>
        <taxon>fabids</taxon>
        <taxon>Malpighiales</taxon>
        <taxon>Euphorbiaceae</taxon>
        <taxon>Crotonoideae</taxon>
        <taxon>Micrandreae</taxon>
        <taxon>Hevea</taxon>
    </lineage>
</organism>
<keyword evidence="6" id="KW-0378">Hydrolase</keyword>
<reference evidence="14 15" key="1">
    <citation type="journal article" date="2020" name="Mol. Plant">
        <title>The Chromosome-Based Rubber Tree Genome Provides New Insights into Spurge Genome Evolution and Rubber Biosynthesis.</title>
        <authorList>
            <person name="Liu J."/>
            <person name="Shi C."/>
            <person name="Shi C.C."/>
            <person name="Li W."/>
            <person name="Zhang Q.J."/>
            <person name="Zhang Y."/>
            <person name="Li K."/>
            <person name="Lu H.F."/>
            <person name="Shi C."/>
            <person name="Zhu S.T."/>
            <person name="Xiao Z.Y."/>
            <person name="Nan H."/>
            <person name="Yue Y."/>
            <person name="Zhu X.G."/>
            <person name="Wu Y."/>
            <person name="Hong X.N."/>
            <person name="Fan G.Y."/>
            <person name="Tong Y."/>
            <person name="Zhang D."/>
            <person name="Mao C.L."/>
            <person name="Liu Y.L."/>
            <person name="Hao S.J."/>
            <person name="Liu W.Q."/>
            <person name="Lv M.Q."/>
            <person name="Zhang H.B."/>
            <person name="Liu Y."/>
            <person name="Hu-Tang G.R."/>
            <person name="Wang J.P."/>
            <person name="Wang J.H."/>
            <person name="Sun Y.H."/>
            <person name="Ni S.B."/>
            <person name="Chen W.B."/>
            <person name="Zhang X.C."/>
            <person name="Jiao Y.N."/>
            <person name="Eichler E.E."/>
            <person name="Li G.H."/>
            <person name="Liu X."/>
            <person name="Gao L.Z."/>
        </authorList>
    </citation>
    <scope>NUCLEOTIDE SEQUENCE [LARGE SCALE GENOMIC DNA]</scope>
    <source>
        <strain evidence="15">cv. GT1</strain>
        <tissue evidence="14">Leaf</tissue>
    </source>
</reference>
<comment type="similarity">
    <text evidence="2">Belongs to the AB hydrolase superfamily. Lipase family.</text>
</comment>
<dbReference type="Proteomes" id="UP000467840">
    <property type="component" value="Chromosome 5"/>
</dbReference>
<dbReference type="GO" id="GO:0006364">
    <property type="term" value="P:rRNA processing"/>
    <property type="evidence" value="ECO:0007669"/>
    <property type="project" value="UniProtKB-KW"/>
</dbReference>
<dbReference type="GO" id="GO:0034388">
    <property type="term" value="C:Pwp2p-containing subcomplex of 90S preribosome"/>
    <property type="evidence" value="ECO:0007669"/>
    <property type="project" value="TreeGrafter"/>
</dbReference>
<dbReference type="InterPro" id="IPR029058">
    <property type="entry name" value="AB_hydrolase_fold"/>
</dbReference>
<keyword evidence="8" id="KW-0443">Lipid metabolism</keyword>
<evidence type="ECO:0000256" key="11">
    <source>
        <dbReference type="PROSITE-ProRule" id="PRU00221"/>
    </source>
</evidence>
<dbReference type="SMART" id="SM00320">
    <property type="entry name" value="WD40"/>
    <property type="match status" value="4"/>
</dbReference>
<keyword evidence="4 11" id="KW-0853">WD repeat</keyword>
<evidence type="ECO:0000313" key="15">
    <source>
        <dbReference type="Proteomes" id="UP000467840"/>
    </source>
</evidence>
<evidence type="ECO:0000256" key="5">
    <source>
        <dbReference type="ARBA" id="ARBA00022737"/>
    </source>
</evidence>
<evidence type="ECO:0000256" key="8">
    <source>
        <dbReference type="ARBA" id="ARBA00023098"/>
    </source>
</evidence>
<evidence type="ECO:0000256" key="10">
    <source>
        <dbReference type="ARBA" id="ARBA00025767"/>
    </source>
</evidence>
<feature type="domain" description="Fungal lipase-type" evidence="13">
    <location>
        <begin position="208"/>
        <end position="365"/>
    </location>
</feature>
<accession>A0A6A6NJ48</accession>
<evidence type="ECO:0000259" key="13">
    <source>
        <dbReference type="Pfam" id="PF01764"/>
    </source>
</evidence>
<dbReference type="GO" id="GO:0016042">
    <property type="term" value="P:lipid catabolic process"/>
    <property type="evidence" value="ECO:0007669"/>
    <property type="project" value="UniProtKB-KW"/>
</dbReference>
<dbReference type="GO" id="GO:0005737">
    <property type="term" value="C:cytoplasm"/>
    <property type="evidence" value="ECO:0007669"/>
    <property type="project" value="UniProtKB-ARBA"/>
</dbReference>
<dbReference type="Gene3D" id="2.130.10.10">
    <property type="entry name" value="YVTN repeat-like/Quinoprotein amine dehydrogenase"/>
    <property type="match status" value="2"/>
</dbReference>
<feature type="region of interest" description="Disordered" evidence="12">
    <location>
        <begin position="544"/>
        <end position="568"/>
    </location>
</feature>
<dbReference type="InterPro" id="IPR036322">
    <property type="entry name" value="WD40_repeat_dom_sf"/>
</dbReference>
<dbReference type="PROSITE" id="PS50082">
    <property type="entry name" value="WD_REPEATS_2"/>
    <property type="match status" value="1"/>
</dbReference>
<dbReference type="InterPro" id="IPR045161">
    <property type="entry name" value="Utp18"/>
</dbReference>
<comment type="similarity">
    <text evidence="10">Belongs to the WD repeat UTP18 family.</text>
</comment>
<keyword evidence="3" id="KW-0698">rRNA processing</keyword>
<comment type="caution">
    <text evidence="14">The sequence shown here is derived from an EMBL/GenBank/DDBJ whole genome shotgun (WGS) entry which is preliminary data.</text>
</comment>
<keyword evidence="9" id="KW-0539">Nucleus</keyword>
<sequence>MALCPSNTLPPFRKLDIFRSDSCLPLQLRRSNSVDFAAKTPALPQVLSKTSQSLSSIITELEIEQELDGYTTNTKLQERKLADMWREIHGQDDWVGLLDPMDPFLRSELIRYGEMAQTCYDAFDYDPYSKYCGSCRFMRRKFFESLGMTHHGYEVTRYLYATTAINLPNFFKQSRWPKVWSNKANWIGYVAVSNDETSRRLGRRDITIAWRGTVTRLEWIADLMDFLKPINGNKIPCPDPTVKVESGFLDLYTDKDANCRFCKFSAREQILTEVKRLTEMYANEEVSITITGHSLGSALAILSAYDIVETGLHVMQDCRALPVCVFSFSGPRVGNARFKERIESLGVKALRVVNVHDVVPKSPGFFFNEQVPPMLMKLAGGLPWCYSHVGVELLLDHNNSPFLKETSDPVCAHNLEAHLHLLDGYHGKGHRFVLASGRDPALVNKASDFLKDHYLVPPFWRQDENKGMIRNNDGRWVQPERPNLDDHPSDMHHHLQKLELNSLPDKPIMGFGLLYPNVGELGALSSFCENMSLISQNVGSKNRVKTREKETNEPTFMEGNKENEEGTESELNEEEKACDEAGDGSALFFVDRSANSLLSVYEDDMEFTERSDVEEETKQQKAVWVDDEEEKTTVNIATNRLRKLRKEEDESLISGREYVARLRAQHAKLNRGTEWARLDFQSRNYNDESSDEENSIFTARGYEYVEGFDDILRTNEDLVVKSRTKLLPGLLEYSRLVDANAQDPSNGPINSVQFHRNAQLLLAAGLDRRLRFFQIDGKHNTKIQSIFIDDCPIRKHLSYLMVHREEKSLEVFEVSPDSSTIAFVGNEGYILLISSKTKELIGTLKMNGTARSLAFADNGQQLLSHGGDGQVYHWDLRTRMCIHKAVDEGCINGTALCTSPNGNFFAAGSDSGIVNVYNREEFLGGKRKPIKAIENLTTKVDFLKFNNDAQILAICSHMKKSSLKLIHVPSFTAFSNWPPANKSLHYPRCLDFSPGGGFMAVGNAAGKVLLYKLHHYNHA</sequence>
<keyword evidence="15" id="KW-1185">Reference proteome</keyword>
<dbReference type="SUPFAM" id="SSF53474">
    <property type="entry name" value="alpha/beta-Hydrolases"/>
    <property type="match status" value="1"/>
</dbReference>
<dbReference type="AlphaFoldDB" id="A0A6A6NJ48"/>
<evidence type="ECO:0000256" key="4">
    <source>
        <dbReference type="ARBA" id="ARBA00022574"/>
    </source>
</evidence>
<dbReference type="InterPro" id="IPR015943">
    <property type="entry name" value="WD40/YVTN_repeat-like_dom_sf"/>
</dbReference>
<dbReference type="EMBL" id="JAAGAX010000001">
    <property type="protein sequence ID" value="KAF2325289.1"/>
    <property type="molecule type" value="Genomic_DNA"/>
</dbReference>
<evidence type="ECO:0000313" key="14">
    <source>
        <dbReference type="EMBL" id="KAF2325289.1"/>
    </source>
</evidence>
<dbReference type="GO" id="GO:0032040">
    <property type="term" value="C:small-subunit processome"/>
    <property type="evidence" value="ECO:0007669"/>
    <property type="project" value="TreeGrafter"/>
</dbReference>
<evidence type="ECO:0000256" key="6">
    <source>
        <dbReference type="ARBA" id="ARBA00022801"/>
    </source>
</evidence>
<dbReference type="InterPro" id="IPR001680">
    <property type="entry name" value="WD40_rpt"/>
</dbReference>
<dbReference type="GO" id="GO:0008970">
    <property type="term" value="F:phospholipase A1 activity"/>
    <property type="evidence" value="ECO:0007669"/>
    <property type="project" value="UniProtKB-ARBA"/>
</dbReference>
<dbReference type="FunFam" id="3.40.50.1820:FF:000065">
    <property type="entry name" value="Phospholipase A1-II 3"/>
    <property type="match status" value="1"/>
</dbReference>
<dbReference type="Gene3D" id="3.40.50.1820">
    <property type="entry name" value="alpha/beta hydrolase"/>
    <property type="match status" value="1"/>
</dbReference>
<dbReference type="PANTHER" id="PTHR18359:SF0">
    <property type="entry name" value="U3 SMALL NUCLEOLAR RNA-ASSOCIATED PROTEIN 18 HOMOLOG"/>
    <property type="match status" value="1"/>
</dbReference>
<dbReference type="PANTHER" id="PTHR18359">
    <property type="entry name" value="WD-REPEAT PROTEIN-RELATED"/>
    <property type="match status" value="1"/>
</dbReference>
<evidence type="ECO:0000256" key="2">
    <source>
        <dbReference type="ARBA" id="ARBA00010701"/>
    </source>
</evidence>
<feature type="repeat" description="WD" evidence="11">
    <location>
        <begin position="843"/>
        <end position="884"/>
    </location>
</feature>
<evidence type="ECO:0000256" key="7">
    <source>
        <dbReference type="ARBA" id="ARBA00022963"/>
    </source>
</evidence>
<evidence type="ECO:0000256" key="3">
    <source>
        <dbReference type="ARBA" id="ARBA00022552"/>
    </source>
</evidence>
<dbReference type="CDD" id="cd00519">
    <property type="entry name" value="Lipase_3"/>
    <property type="match status" value="1"/>
</dbReference>
<dbReference type="InterPro" id="IPR002921">
    <property type="entry name" value="Fungal_lipase-type"/>
</dbReference>
<protein>
    <recommendedName>
        <fullName evidence="13">Fungal lipase-type domain-containing protein</fullName>
    </recommendedName>
</protein>
<keyword evidence="7" id="KW-0442">Lipid degradation</keyword>
<dbReference type="Pfam" id="PF00400">
    <property type="entry name" value="WD40"/>
    <property type="match status" value="2"/>
</dbReference>
<comment type="subcellular location">
    <subcellularLocation>
        <location evidence="1">Nucleus</location>
        <location evidence="1">Nucleolus</location>
    </subcellularLocation>
</comment>
<name>A0A6A6NJ48_HEVBR</name>
<gene>
    <name evidence="14" type="ORF">GH714_026163</name>
</gene>
<dbReference type="SUPFAM" id="SSF50978">
    <property type="entry name" value="WD40 repeat-like"/>
    <property type="match status" value="1"/>
</dbReference>
<proteinExistence type="inferred from homology"/>
<evidence type="ECO:0000256" key="12">
    <source>
        <dbReference type="SAM" id="MobiDB-lite"/>
    </source>
</evidence>
<evidence type="ECO:0000256" key="9">
    <source>
        <dbReference type="ARBA" id="ARBA00023242"/>
    </source>
</evidence>